<proteinExistence type="predicted"/>
<keyword evidence="1" id="KW-0863">Zinc-finger</keyword>
<feature type="domain" description="B box-type" evidence="2">
    <location>
        <begin position="140"/>
        <end position="178"/>
    </location>
</feature>
<protein>
    <submittedName>
        <fullName evidence="3">FYVE/PHD-type</fullName>
    </submittedName>
</protein>
<dbReference type="InterPro" id="IPR000315">
    <property type="entry name" value="Znf_B-box"/>
</dbReference>
<keyword evidence="5" id="KW-1185">Reference proteome</keyword>
<comment type="caution">
    <text evidence="3">The sequence shown here is derived from an EMBL/GenBank/DDBJ whole genome shotgun (WGS) entry which is preliminary data.</text>
</comment>
<dbReference type="EMBL" id="CAXDID020000286">
    <property type="protein sequence ID" value="CAL6070727.1"/>
    <property type="molecule type" value="Genomic_DNA"/>
</dbReference>
<accession>A0AA86NT40</accession>
<dbReference type="SUPFAM" id="SSF57903">
    <property type="entry name" value="FYVE/PHD zinc finger"/>
    <property type="match status" value="1"/>
</dbReference>
<reference evidence="4 5" key="2">
    <citation type="submission" date="2024-07" db="EMBL/GenBank/DDBJ databases">
        <authorList>
            <person name="Akdeniz Z."/>
        </authorList>
    </citation>
    <scope>NUCLEOTIDE SEQUENCE [LARGE SCALE GENOMIC DNA]</scope>
</reference>
<dbReference type="PROSITE" id="PS50119">
    <property type="entry name" value="ZF_BBOX"/>
    <property type="match status" value="1"/>
</dbReference>
<dbReference type="AlphaFoldDB" id="A0AA86NT40"/>
<dbReference type="InterPro" id="IPR011011">
    <property type="entry name" value="Znf_FYVE_PHD"/>
</dbReference>
<evidence type="ECO:0000313" key="3">
    <source>
        <dbReference type="EMBL" id="CAI9924724.1"/>
    </source>
</evidence>
<keyword evidence="1" id="KW-0862">Zinc</keyword>
<gene>
    <name evidence="3" type="ORF">HINF_LOCUS12369</name>
    <name evidence="4" type="ORF">HINF_LOCUS54744</name>
</gene>
<keyword evidence="1" id="KW-0479">Metal-binding</keyword>
<organism evidence="3">
    <name type="scientific">Hexamita inflata</name>
    <dbReference type="NCBI Taxonomy" id="28002"/>
    <lineage>
        <taxon>Eukaryota</taxon>
        <taxon>Metamonada</taxon>
        <taxon>Diplomonadida</taxon>
        <taxon>Hexamitidae</taxon>
        <taxon>Hexamitinae</taxon>
        <taxon>Hexamita</taxon>
    </lineage>
</organism>
<evidence type="ECO:0000259" key="2">
    <source>
        <dbReference type="PROSITE" id="PS50119"/>
    </source>
</evidence>
<dbReference type="GO" id="GO:0008270">
    <property type="term" value="F:zinc ion binding"/>
    <property type="evidence" value="ECO:0007669"/>
    <property type="project" value="UniProtKB-KW"/>
</dbReference>
<dbReference type="Proteomes" id="UP001642409">
    <property type="component" value="Unassembled WGS sequence"/>
</dbReference>
<evidence type="ECO:0000256" key="1">
    <source>
        <dbReference type="PROSITE-ProRule" id="PRU00024"/>
    </source>
</evidence>
<evidence type="ECO:0000313" key="4">
    <source>
        <dbReference type="EMBL" id="CAL6070727.1"/>
    </source>
</evidence>
<name>A0AA86NT40_9EUKA</name>
<reference evidence="3" key="1">
    <citation type="submission" date="2023-06" db="EMBL/GenBank/DDBJ databases">
        <authorList>
            <person name="Kurt Z."/>
        </authorList>
    </citation>
    <scope>NUCLEOTIDE SEQUENCE</scope>
</reference>
<dbReference type="EMBL" id="CATOUU010000321">
    <property type="protein sequence ID" value="CAI9924724.1"/>
    <property type="molecule type" value="Genomic_DNA"/>
</dbReference>
<sequence length="182" mass="21783">MIFINLYKCVIARNQLKLIDNTYFKKSRRKRELITIHKSLNKHCKLRQINKLITCQLSYFNTTYQQNQFSDSLTQDDIQQIAIEFEKYKTKSLTKIEITKLIIDTVFKTRDLFFRNVYKQVVSLISKQQKLKGKKPQLKKEKGTCSLCNKPNVYIFCLQCNLFFCQLCKVQHIDDSMHFEFK</sequence>
<evidence type="ECO:0000313" key="5">
    <source>
        <dbReference type="Proteomes" id="UP001642409"/>
    </source>
</evidence>